<reference evidence="9" key="1">
    <citation type="submission" date="2011-01" db="EMBL/GenBank/DDBJ databases">
        <title>Complete sequence of chromosome of Acidobacterium sp. MP5ACTX9.</title>
        <authorList>
            <consortium name="US DOE Joint Genome Institute"/>
            <person name="Lucas S."/>
            <person name="Copeland A."/>
            <person name="Lapidus A."/>
            <person name="Cheng J.-F."/>
            <person name="Goodwin L."/>
            <person name="Pitluck S."/>
            <person name="Teshima H."/>
            <person name="Detter J.C."/>
            <person name="Han C."/>
            <person name="Tapia R."/>
            <person name="Land M."/>
            <person name="Hauser L."/>
            <person name="Kyrpides N."/>
            <person name="Ivanova N."/>
            <person name="Ovchinnikova G."/>
            <person name="Pagani I."/>
            <person name="Rawat S.R."/>
            <person name="Mannisto M."/>
            <person name="Haggblom M.M."/>
            <person name="Woyke T."/>
        </authorList>
    </citation>
    <scope>NUCLEOTIDE SEQUENCE [LARGE SCALE GENOMIC DNA]</scope>
    <source>
        <strain evidence="9">MP5ACTX9</strain>
    </source>
</reference>
<accession>E8X066</accession>
<evidence type="ECO:0000256" key="6">
    <source>
        <dbReference type="SAM" id="SignalP"/>
    </source>
</evidence>
<dbReference type="eggNOG" id="COG2885">
    <property type="taxonomic scope" value="Bacteria"/>
</dbReference>
<dbReference type="Proteomes" id="UP000000343">
    <property type="component" value="Chromosome"/>
</dbReference>
<dbReference type="OrthoDB" id="9782229at2"/>
<evidence type="ECO:0000256" key="1">
    <source>
        <dbReference type="ARBA" id="ARBA00004442"/>
    </source>
</evidence>
<dbReference type="KEGG" id="acm:AciX9_3026"/>
<organism evidence="9">
    <name type="scientific">Granulicella tundricola (strain ATCC BAA-1859 / DSM 23138 / MP5ACTX9)</name>
    <dbReference type="NCBI Taxonomy" id="1198114"/>
    <lineage>
        <taxon>Bacteria</taxon>
        <taxon>Pseudomonadati</taxon>
        <taxon>Acidobacteriota</taxon>
        <taxon>Terriglobia</taxon>
        <taxon>Terriglobales</taxon>
        <taxon>Acidobacteriaceae</taxon>
        <taxon>Granulicella</taxon>
    </lineage>
</organism>
<dbReference type="GO" id="GO:0009279">
    <property type="term" value="C:cell outer membrane"/>
    <property type="evidence" value="ECO:0007669"/>
    <property type="project" value="UniProtKB-SubCell"/>
</dbReference>
<dbReference type="PANTHER" id="PTHR30329:SF21">
    <property type="entry name" value="LIPOPROTEIN YIAD-RELATED"/>
    <property type="match status" value="1"/>
</dbReference>
<comment type="subcellular location">
    <subcellularLocation>
        <location evidence="1">Cell outer membrane</location>
    </subcellularLocation>
</comment>
<dbReference type="Gene3D" id="3.30.1330.60">
    <property type="entry name" value="OmpA-like domain"/>
    <property type="match status" value="1"/>
</dbReference>
<dbReference type="InterPro" id="IPR050330">
    <property type="entry name" value="Bact_OuterMem_StrucFunc"/>
</dbReference>
<evidence type="ECO:0000313" key="9">
    <source>
        <dbReference type="Proteomes" id="UP000000343"/>
    </source>
</evidence>
<dbReference type="InterPro" id="IPR036737">
    <property type="entry name" value="OmpA-like_sf"/>
</dbReference>
<keyword evidence="3" id="KW-0998">Cell outer membrane</keyword>
<dbReference type="InterPro" id="IPR006664">
    <property type="entry name" value="OMP_bac"/>
</dbReference>
<feature type="chain" id="PRO_5003234030" evidence="6">
    <location>
        <begin position="25"/>
        <end position="531"/>
    </location>
</feature>
<dbReference type="RefSeq" id="WP_013581361.1">
    <property type="nucleotide sequence ID" value="NC_015064.1"/>
</dbReference>
<dbReference type="SUPFAM" id="SSF103088">
    <property type="entry name" value="OmpA-like"/>
    <property type="match status" value="1"/>
</dbReference>
<keyword evidence="2 4" id="KW-0472">Membrane</keyword>
<feature type="compositionally biased region" description="Low complexity" evidence="5">
    <location>
        <begin position="312"/>
        <end position="325"/>
    </location>
</feature>
<feature type="domain" description="OmpA-like" evidence="7">
    <location>
        <begin position="402"/>
        <end position="519"/>
    </location>
</feature>
<dbReference type="PROSITE" id="PS01068">
    <property type="entry name" value="OMPA_1"/>
    <property type="match status" value="1"/>
</dbReference>
<gene>
    <name evidence="8" type="ordered locus">AciX9_3026</name>
</gene>
<dbReference type="InterPro" id="IPR006665">
    <property type="entry name" value="OmpA-like"/>
</dbReference>
<evidence type="ECO:0000256" key="3">
    <source>
        <dbReference type="ARBA" id="ARBA00023237"/>
    </source>
</evidence>
<evidence type="ECO:0000256" key="5">
    <source>
        <dbReference type="SAM" id="MobiDB-lite"/>
    </source>
</evidence>
<dbReference type="PRINTS" id="PR01021">
    <property type="entry name" value="OMPADOMAIN"/>
</dbReference>
<dbReference type="HOGENOM" id="CLU_512647_0_0_0"/>
<keyword evidence="9" id="KW-1185">Reference proteome</keyword>
<keyword evidence="6" id="KW-0732">Signal</keyword>
<dbReference type="CDD" id="cd07185">
    <property type="entry name" value="OmpA_C-like"/>
    <property type="match status" value="1"/>
</dbReference>
<dbReference type="Pfam" id="PF00691">
    <property type="entry name" value="OmpA"/>
    <property type="match status" value="1"/>
</dbReference>
<dbReference type="PaxDb" id="1198114-AciX9_3026"/>
<feature type="compositionally biased region" description="Basic and acidic residues" evidence="5">
    <location>
        <begin position="294"/>
        <end position="309"/>
    </location>
</feature>
<feature type="signal peptide" evidence="6">
    <location>
        <begin position="1"/>
        <end position="24"/>
    </location>
</feature>
<feature type="region of interest" description="Disordered" evidence="5">
    <location>
        <begin position="294"/>
        <end position="325"/>
    </location>
</feature>
<evidence type="ECO:0000256" key="2">
    <source>
        <dbReference type="ARBA" id="ARBA00023136"/>
    </source>
</evidence>
<protein>
    <submittedName>
        <fullName evidence="8">OmpA/MotB domain protein</fullName>
    </submittedName>
</protein>
<dbReference type="STRING" id="1198114.AciX9_3026"/>
<dbReference type="PANTHER" id="PTHR30329">
    <property type="entry name" value="STATOR ELEMENT OF FLAGELLAR MOTOR COMPLEX"/>
    <property type="match status" value="1"/>
</dbReference>
<name>E8X066_GRATM</name>
<dbReference type="PROSITE" id="PS51123">
    <property type="entry name" value="OMPA_2"/>
    <property type="match status" value="1"/>
</dbReference>
<dbReference type="AlphaFoldDB" id="E8X066"/>
<dbReference type="InterPro" id="IPR006690">
    <property type="entry name" value="OMPA-like_CS"/>
</dbReference>
<sequence length="531" mass="57274">MIRSTFRTFLPTLFLSGITLTAFAGAQEANPTSVQAPPAAAVTQNGEVFFYKVKAVQRDIDAVNYFHRSGSTKVRFEGTNLLPNGKGEASVKSDRGGISIHAEFKGLTPANGFGPEYLTYVLWAITPDGRPQNLGEVLPDGTKNNIDVTTALQSFGLIVTAEPYFSVTTPSDVVVLKNVIIDDKTQGVLEKVNAHATLMPRGIYAEETDGAHTISHPITRDEKSPLELYEAYNAVRIAQQNGADKYSPDTMASAKQDLKNASDIDSGKHRDVKMEITYARQAVQRAEDARVDTLRKKAAERQRNAEIAKNDAQQQAAQSQAQAEAARLAEQKSALDAQKSQLAAQQAQLAQANADALAAQARNKELEANQRADAANKRAESAEQMRERLRAQLNEVLQTTETSRGVIVNLSDALFDTGKYTLKTNTQVSLARVAGILQSYPGLKVQVEGYTDIVGSDALNQRLSENRANTTRDFMVKQGVPTDSISAAGYGKADPVADNGTAAGRAQNRRVELVVSGDAIGVKQSAPTPAQ</sequence>
<evidence type="ECO:0000256" key="4">
    <source>
        <dbReference type="PROSITE-ProRule" id="PRU00473"/>
    </source>
</evidence>
<evidence type="ECO:0000259" key="7">
    <source>
        <dbReference type="PROSITE" id="PS51123"/>
    </source>
</evidence>
<dbReference type="EMBL" id="CP002480">
    <property type="protein sequence ID" value="ADW70047.1"/>
    <property type="molecule type" value="Genomic_DNA"/>
</dbReference>
<evidence type="ECO:0000313" key="8">
    <source>
        <dbReference type="EMBL" id="ADW70047.1"/>
    </source>
</evidence>
<dbReference type="PRINTS" id="PR01023">
    <property type="entry name" value="NAFLGMOTY"/>
</dbReference>
<proteinExistence type="predicted"/>